<dbReference type="InterPro" id="IPR002078">
    <property type="entry name" value="Sigma_54_int"/>
</dbReference>
<dbReference type="InterPro" id="IPR025944">
    <property type="entry name" value="Sigma_54_int_dom_CS"/>
</dbReference>
<dbReference type="KEGG" id="pgis:I6I06_20225"/>
<dbReference type="PROSITE" id="PS00676">
    <property type="entry name" value="SIGMA54_INTERACT_2"/>
    <property type="match status" value="1"/>
</dbReference>
<dbReference type="InterPro" id="IPR009057">
    <property type="entry name" value="Homeodomain-like_sf"/>
</dbReference>
<sequence>MDYGEPVLRTPQQRPLIYLTQTPLRGLCEQLKRRDWNVQVVADVGRIYTASGEIRGGVLDLSTVRTEALHEISAACARLRDVAWVALVDANQAQMPAVRSLLRDYCFDYITLPSAEERIADAVGHAYGMASLSGQPLEKVPAVEKSMIGTCDAMLELFEAIRRVARTDAPVLVSGETGTGKELTAVAIHESSPRRAGAFVAINCAAIPHNLLQSELFGYERGAFTGANTRKIGHIEAADGGTLFLDEIGDLPMDSQASLLRFLQERTIRRLGGNEPVAVDCRIVSATHVDLLGAIPEGRFRADLFHRLCVLRVDQPPLRSRGKDIELLALHMFERFRSDAPHRVRGFAADAIDAMYKHDWPGNVRELINRVRRALVMAKGRLVTAEDLELQRSSEAAPLSIAAARQAIERETIELALARNRGRLAGVARELGVSRATVYRWMDAYGIPRPRNAASQSPDAG</sequence>
<dbReference type="SUPFAM" id="SSF46689">
    <property type="entry name" value="Homeodomain-like"/>
    <property type="match status" value="1"/>
</dbReference>
<dbReference type="InterPro" id="IPR025943">
    <property type="entry name" value="Sigma_54_int_dom_ATP-bd_2"/>
</dbReference>
<protein>
    <submittedName>
        <fullName evidence="7">Sigma-54-dependent Fis family transcriptional regulator</fullName>
    </submittedName>
</protein>
<keyword evidence="4" id="KW-0238">DNA-binding</keyword>
<evidence type="ECO:0000256" key="3">
    <source>
        <dbReference type="ARBA" id="ARBA00023015"/>
    </source>
</evidence>
<dbReference type="AlphaFoldDB" id="A0A7T4N9H5"/>
<gene>
    <name evidence="7" type="ORF">I6I06_20225</name>
</gene>
<evidence type="ECO:0000256" key="1">
    <source>
        <dbReference type="ARBA" id="ARBA00022741"/>
    </source>
</evidence>
<dbReference type="SMART" id="SM00382">
    <property type="entry name" value="AAA"/>
    <property type="match status" value="1"/>
</dbReference>
<evidence type="ECO:0000313" key="7">
    <source>
        <dbReference type="EMBL" id="QQC67719.1"/>
    </source>
</evidence>
<reference evidence="7 8" key="1">
    <citation type="submission" date="2020-12" db="EMBL/GenBank/DDBJ databases">
        <title>FDA dAtabase for Regulatory Grade micrObial Sequences (FDA-ARGOS): Supporting development and validation of Infectious Disease Dx tests.</title>
        <authorList>
            <person name="Nelson B."/>
            <person name="Plummer A."/>
            <person name="Tallon L."/>
            <person name="Sadzewicz L."/>
            <person name="Zhao X."/>
            <person name="Boylan J."/>
            <person name="Ott S."/>
            <person name="Bowen H."/>
            <person name="Vavikolanu K."/>
            <person name="Mehta A."/>
            <person name="Aluvathingal J."/>
            <person name="Nadendla S."/>
            <person name="Myers T."/>
            <person name="Yan Y."/>
            <person name="Sichtig H."/>
        </authorList>
    </citation>
    <scope>NUCLEOTIDE SEQUENCE [LARGE SCALE GENOMIC DNA]</scope>
    <source>
        <strain evidence="7 8">FDAARGOS_1049</strain>
    </source>
</reference>
<keyword evidence="2" id="KW-0067">ATP-binding</keyword>
<dbReference type="InterPro" id="IPR002197">
    <property type="entry name" value="HTH_Fis"/>
</dbReference>
<name>A0A7T4N9H5_9BURK</name>
<evidence type="ECO:0000313" key="8">
    <source>
        <dbReference type="Proteomes" id="UP000595610"/>
    </source>
</evidence>
<dbReference type="InterPro" id="IPR045343">
    <property type="entry name" value="VpsR"/>
</dbReference>
<dbReference type="InterPro" id="IPR027417">
    <property type="entry name" value="P-loop_NTPase"/>
</dbReference>
<dbReference type="EMBL" id="CP066076">
    <property type="protein sequence ID" value="QQC67719.1"/>
    <property type="molecule type" value="Genomic_DNA"/>
</dbReference>
<dbReference type="Pfam" id="PF02954">
    <property type="entry name" value="HTH_8"/>
    <property type="match status" value="1"/>
</dbReference>
<dbReference type="GO" id="GO:0005524">
    <property type="term" value="F:ATP binding"/>
    <property type="evidence" value="ECO:0007669"/>
    <property type="project" value="UniProtKB-KW"/>
</dbReference>
<evidence type="ECO:0000259" key="6">
    <source>
        <dbReference type="PROSITE" id="PS50045"/>
    </source>
</evidence>
<dbReference type="GO" id="GO:0006355">
    <property type="term" value="P:regulation of DNA-templated transcription"/>
    <property type="evidence" value="ECO:0007669"/>
    <property type="project" value="InterPro"/>
</dbReference>
<proteinExistence type="predicted"/>
<dbReference type="GO" id="GO:0043565">
    <property type="term" value="F:sequence-specific DNA binding"/>
    <property type="evidence" value="ECO:0007669"/>
    <property type="project" value="InterPro"/>
</dbReference>
<keyword evidence="3" id="KW-0805">Transcription regulation</keyword>
<dbReference type="Proteomes" id="UP000595610">
    <property type="component" value="Chromosome 2"/>
</dbReference>
<dbReference type="InterPro" id="IPR058031">
    <property type="entry name" value="AAA_lid_NorR"/>
</dbReference>
<dbReference type="Pfam" id="PF25601">
    <property type="entry name" value="AAA_lid_14"/>
    <property type="match status" value="1"/>
</dbReference>
<feature type="domain" description="Sigma-54 factor interaction" evidence="6">
    <location>
        <begin position="147"/>
        <end position="376"/>
    </location>
</feature>
<dbReference type="FunFam" id="3.40.50.300:FF:000006">
    <property type="entry name" value="DNA-binding transcriptional regulator NtrC"/>
    <property type="match status" value="1"/>
</dbReference>
<evidence type="ECO:0000256" key="4">
    <source>
        <dbReference type="ARBA" id="ARBA00023125"/>
    </source>
</evidence>
<dbReference type="Pfam" id="PF20161">
    <property type="entry name" value="VpsR"/>
    <property type="match status" value="1"/>
</dbReference>
<dbReference type="SUPFAM" id="SSF52540">
    <property type="entry name" value="P-loop containing nucleoside triphosphate hydrolases"/>
    <property type="match status" value="1"/>
</dbReference>
<dbReference type="PROSITE" id="PS00688">
    <property type="entry name" value="SIGMA54_INTERACT_3"/>
    <property type="match status" value="1"/>
</dbReference>
<dbReference type="Pfam" id="PF00158">
    <property type="entry name" value="Sigma54_activat"/>
    <property type="match status" value="1"/>
</dbReference>
<dbReference type="PROSITE" id="PS50045">
    <property type="entry name" value="SIGMA54_INTERACT_4"/>
    <property type="match status" value="1"/>
</dbReference>
<dbReference type="CDD" id="cd00009">
    <property type="entry name" value="AAA"/>
    <property type="match status" value="1"/>
</dbReference>
<accession>A0A7T4N9H5</accession>
<keyword evidence="5" id="KW-0804">Transcription</keyword>
<dbReference type="Gene3D" id="1.10.10.60">
    <property type="entry name" value="Homeodomain-like"/>
    <property type="match status" value="1"/>
</dbReference>
<dbReference type="PANTHER" id="PTHR32071">
    <property type="entry name" value="TRANSCRIPTIONAL REGULATORY PROTEIN"/>
    <property type="match status" value="1"/>
</dbReference>
<evidence type="ECO:0000256" key="5">
    <source>
        <dbReference type="ARBA" id="ARBA00023163"/>
    </source>
</evidence>
<dbReference type="Gene3D" id="3.40.50.300">
    <property type="entry name" value="P-loop containing nucleotide triphosphate hydrolases"/>
    <property type="match status" value="1"/>
</dbReference>
<keyword evidence="1" id="KW-0547">Nucleotide-binding</keyword>
<organism evidence="7 8">
    <name type="scientific">Paraburkholderia ginsengisoli</name>
    <dbReference type="NCBI Taxonomy" id="311231"/>
    <lineage>
        <taxon>Bacteria</taxon>
        <taxon>Pseudomonadati</taxon>
        <taxon>Pseudomonadota</taxon>
        <taxon>Betaproteobacteria</taxon>
        <taxon>Burkholderiales</taxon>
        <taxon>Burkholderiaceae</taxon>
        <taxon>Paraburkholderia</taxon>
    </lineage>
</organism>
<dbReference type="PANTHER" id="PTHR32071:SF120">
    <property type="entry name" value="TRANSCRIPTIONAL REGULATOR-RELATED"/>
    <property type="match status" value="1"/>
</dbReference>
<keyword evidence="8" id="KW-1185">Reference proteome</keyword>
<dbReference type="InterPro" id="IPR003593">
    <property type="entry name" value="AAA+_ATPase"/>
</dbReference>
<evidence type="ECO:0000256" key="2">
    <source>
        <dbReference type="ARBA" id="ARBA00022840"/>
    </source>
</evidence>
<dbReference type="Gene3D" id="1.10.8.60">
    <property type="match status" value="1"/>
</dbReference>